<dbReference type="Proteomes" id="UP000828390">
    <property type="component" value="Unassembled WGS sequence"/>
</dbReference>
<evidence type="ECO:0000313" key="3">
    <source>
        <dbReference type="Proteomes" id="UP000828390"/>
    </source>
</evidence>
<dbReference type="PANTHER" id="PTHR10656">
    <property type="entry name" value="CELL FATE DETERMINING PROTEIN MAB21-RELATED"/>
    <property type="match status" value="1"/>
</dbReference>
<gene>
    <name evidence="2" type="ORF">DPMN_094814</name>
</gene>
<dbReference type="PANTHER" id="PTHR10656:SF69">
    <property type="entry name" value="MAB-21-LIKE HHH_H2TH-LIKE DOMAIN-CONTAINING PROTEIN"/>
    <property type="match status" value="1"/>
</dbReference>
<evidence type="ECO:0000259" key="1">
    <source>
        <dbReference type="Pfam" id="PF20266"/>
    </source>
</evidence>
<feature type="domain" description="Mab-21-like HhH/H2TH-like" evidence="1">
    <location>
        <begin position="301"/>
        <end position="361"/>
    </location>
</feature>
<organism evidence="2 3">
    <name type="scientific">Dreissena polymorpha</name>
    <name type="common">Zebra mussel</name>
    <name type="synonym">Mytilus polymorpha</name>
    <dbReference type="NCBI Taxonomy" id="45954"/>
    <lineage>
        <taxon>Eukaryota</taxon>
        <taxon>Metazoa</taxon>
        <taxon>Spiralia</taxon>
        <taxon>Lophotrochozoa</taxon>
        <taxon>Mollusca</taxon>
        <taxon>Bivalvia</taxon>
        <taxon>Autobranchia</taxon>
        <taxon>Heteroconchia</taxon>
        <taxon>Euheterodonta</taxon>
        <taxon>Imparidentia</taxon>
        <taxon>Neoheterodontei</taxon>
        <taxon>Myida</taxon>
        <taxon>Dreissenoidea</taxon>
        <taxon>Dreissenidae</taxon>
        <taxon>Dreissena</taxon>
    </lineage>
</organism>
<dbReference type="AlphaFoldDB" id="A0A9D4L6Q6"/>
<name>A0A9D4L6Q6_DREPO</name>
<dbReference type="InterPro" id="IPR046906">
    <property type="entry name" value="Mab-21_HhH/H2TH-like"/>
</dbReference>
<dbReference type="EMBL" id="JAIWYP010000003">
    <property type="protein sequence ID" value="KAH3852309.1"/>
    <property type="molecule type" value="Genomic_DNA"/>
</dbReference>
<proteinExistence type="predicted"/>
<sequence>MEKKMTSLKLDEVMEDIGVTKEIIYFRRHVHLLQETVSSMLGRPLEVNVRIFGSQSEGSTTLGMQSDKDILFTSTKYIARIDWHLPYRYASLVNNMFLVIKTAMSLPQCCSLQPVMLGDDGKIIPLTVEHIKAEIDDFCVFDHQGRALFTNRLFLKDLLSNFASDYEAAKQHGPAITLYGDQDIVFSINCSSISDDYRASLTALNQPGHWPKPETKIKANKLGLYLMAPGNLSSTFRYDPVRSAGIMHVHYASDYLNSQFRMSTNMIERLLMFDLNIVQMKTYILTKMIRIEFLKPIVGDRLSTFHMKTALLFTVETFPEDIWTKDNLVQCVLFCLITLRRFLKRRVCPHYTFSSVNLFYDKLQVY</sequence>
<evidence type="ECO:0000313" key="2">
    <source>
        <dbReference type="EMBL" id="KAH3852309.1"/>
    </source>
</evidence>
<reference evidence="2" key="2">
    <citation type="submission" date="2020-11" db="EMBL/GenBank/DDBJ databases">
        <authorList>
            <person name="McCartney M.A."/>
            <person name="Auch B."/>
            <person name="Kono T."/>
            <person name="Mallez S."/>
            <person name="Becker A."/>
            <person name="Gohl D.M."/>
            <person name="Silverstein K.A.T."/>
            <person name="Koren S."/>
            <person name="Bechman K.B."/>
            <person name="Herman A."/>
            <person name="Abrahante J.E."/>
            <person name="Garbe J."/>
        </authorList>
    </citation>
    <scope>NUCLEOTIDE SEQUENCE</scope>
    <source>
        <strain evidence="2">Duluth1</strain>
        <tissue evidence="2">Whole animal</tissue>
    </source>
</reference>
<dbReference type="Pfam" id="PF20266">
    <property type="entry name" value="Mab-21_C"/>
    <property type="match status" value="1"/>
</dbReference>
<reference evidence="2" key="1">
    <citation type="journal article" date="2019" name="bioRxiv">
        <title>The Genome of the Zebra Mussel, Dreissena polymorpha: A Resource for Invasive Species Research.</title>
        <authorList>
            <person name="McCartney M.A."/>
            <person name="Auch B."/>
            <person name="Kono T."/>
            <person name="Mallez S."/>
            <person name="Zhang Y."/>
            <person name="Obille A."/>
            <person name="Becker A."/>
            <person name="Abrahante J.E."/>
            <person name="Garbe J."/>
            <person name="Badalamenti J.P."/>
            <person name="Herman A."/>
            <person name="Mangelson H."/>
            <person name="Liachko I."/>
            <person name="Sullivan S."/>
            <person name="Sone E.D."/>
            <person name="Koren S."/>
            <person name="Silverstein K.A.T."/>
            <person name="Beckman K.B."/>
            <person name="Gohl D.M."/>
        </authorList>
    </citation>
    <scope>NUCLEOTIDE SEQUENCE</scope>
    <source>
        <strain evidence="2">Duluth1</strain>
        <tissue evidence="2">Whole animal</tissue>
    </source>
</reference>
<comment type="caution">
    <text evidence="2">The sequence shown here is derived from an EMBL/GenBank/DDBJ whole genome shotgun (WGS) entry which is preliminary data.</text>
</comment>
<dbReference type="Gene3D" id="1.10.1410.40">
    <property type="match status" value="1"/>
</dbReference>
<keyword evidence="3" id="KW-1185">Reference proteome</keyword>
<protein>
    <recommendedName>
        <fullName evidence="1">Mab-21-like HhH/H2TH-like domain-containing protein</fullName>
    </recommendedName>
</protein>
<accession>A0A9D4L6Q6</accession>